<dbReference type="AlphaFoldDB" id="A0A3S5BUT7"/>
<evidence type="ECO:0000313" key="1">
    <source>
        <dbReference type="EMBL" id="VEL41030.1"/>
    </source>
</evidence>
<proteinExistence type="predicted"/>
<reference evidence="1" key="1">
    <citation type="submission" date="2018-11" db="EMBL/GenBank/DDBJ databases">
        <authorList>
            <consortium name="Pathogen Informatics"/>
        </authorList>
    </citation>
    <scope>NUCLEOTIDE SEQUENCE</scope>
</reference>
<gene>
    <name evidence="1" type="ORF">PXEA_LOCUS34470</name>
</gene>
<evidence type="ECO:0000313" key="2">
    <source>
        <dbReference type="Proteomes" id="UP000784294"/>
    </source>
</evidence>
<protein>
    <submittedName>
        <fullName evidence="1">Uncharacterized protein</fullName>
    </submittedName>
</protein>
<organism evidence="1 2">
    <name type="scientific">Protopolystoma xenopodis</name>
    <dbReference type="NCBI Taxonomy" id="117903"/>
    <lineage>
        <taxon>Eukaryota</taxon>
        <taxon>Metazoa</taxon>
        <taxon>Spiralia</taxon>
        <taxon>Lophotrochozoa</taxon>
        <taxon>Platyhelminthes</taxon>
        <taxon>Monogenea</taxon>
        <taxon>Polyopisthocotylea</taxon>
        <taxon>Polystomatidea</taxon>
        <taxon>Polystomatidae</taxon>
        <taxon>Protopolystoma</taxon>
    </lineage>
</organism>
<dbReference type="Proteomes" id="UP000784294">
    <property type="component" value="Unassembled WGS sequence"/>
</dbReference>
<comment type="caution">
    <text evidence="1">The sequence shown here is derived from an EMBL/GenBank/DDBJ whole genome shotgun (WGS) entry which is preliminary data.</text>
</comment>
<accession>A0A3S5BUT7</accession>
<sequence length="159" mass="15610">MNNIGQISCTNNEIELDSDADTSANCPPDATLSRPPHLSRDIRCFSGGRLSRHISAVGVRFRILEMALALLQFTNSSTTIHGSGGSGAGVTNLGSSAPGLGFASGSSGVGAPVISPSTVAGSGSVALTGMGGIAPVFDLDPGTTFSSADVASLSGGSAG</sequence>
<keyword evidence="2" id="KW-1185">Reference proteome</keyword>
<dbReference type="EMBL" id="CAAALY010267564">
    <property type="protein sequence ID" value="VEL41030.1"/>
    <property type="molecule type" value="Genomic_DNA"/>
</dbReference>
<name>A0A3S5BUT7_9PLAT</name>